<organism evidence="2">
    <name type="scientific">freshwater metagenome</name>
    <dbReference type="NCBI Taxonomy" id="449393"/>
    <lineage>
        <taxon>unclassified sequences</taxon>
        <taxon>metagenomes</taxon>
        <taxon>ecological metagenomes</taxon>
    </lineage>
</organism>
<dbReference type="NCBIfam" id="TIGR01764">
    <property type="entry name" value="excise"/>
    <property type="match status" value="1"/>
</dbReference>
<dbReference type="SUPFAM" id="SSF46955">
    <property type="entry name" value="Putative DNA-binding domain"/>
    <property type="match status" value="1"/>
</dbReference>
<dbReference type="EMBL" id="CAFABI010000045">
    <property type="protein sequence ID" value="CAB4826328.1"/>
    <property type="molecule type" value="Genomic_DNA"/>
</dbReference>
<dbReference type="GO" id="GO:0003677">
    <property type="term" value="F:DNA binding"/>
    <property type="evidence" value="ECO:0007669"/>
    <property type="project" value="InterPro"/>
</dbReference>
<protein>
    <submittedName>
        <fullName evidence="2">Unannotated protein</fullName>
    </submittedName>
</protein>
<sequence>MEMPTLYTPTEVASYLHVSRATVYNLLKGNEIDSITVGRNRRFTAQHVKDYINRRGPEVMY</sequence>
<dbReference type="InterPro" id="IPR010093">
    <property type="entry name" value="SinI_DNA-bd"/>
</dbReference>
<proteinExistence type="predicted"/>
<accession>A0A6J7A153</accession>
<gene>
    <name evidence="2" type="ORF">UFOPK3197_00543</name>
</gene>
<dbReference type="AlphaFoldDB" id="A0A6J7A153"/>
<dbReference type="InterPro" id="IPR041657">
    <property type="entry name" value="HTH_17"/>
</dbReference>
<dbReference type="Pfam" id="PF12728">
    <property type="entry name" value="HTH_17"/>
    <property type="match status" value="1"/>
</dbReference>
<name>A0A6J7A153_9ZZZZ</name>
<dbReference type="InterPro" id="IPR009061">
    <property type="entry name" value="DNA-bd_dom_put_sf"/>
</dbReference>
<evidence type="ECO:0000313" key="2">
    <source>
        <dbReference type="EMBL" id="CAB4826328.1"/>
    </source>
</evidence>
<evidence type="ECO:0000259" key="1">
    <source>
        <dbReference type="Pfam" id="PF12728"/>
    </source>
</evidence>
<reference evidence="2" key="1">
    <citation type="submission" date="2020-05" db="EMBL/GenBank/DDBJ databases">
        <authorList>
            <person name="Chiriac C."/>
            <person name="Salcher M."/>
            <person name="Ghai R."/>
            <person name="Kavagutti S V."/>
        </authorList>
    </citation>
    <scope>NUCLEOTIDE SEQUENCE</scope>
</reference>
<feature type="domain" description="Helix-turn-helix" evidence="1">
    <location>
        <begin position="6"/>
        <end position="55"/>
    </location>
</feature>